<keyword evidence="1" id="KW-0479">Metal-binding</keyword>
<dbReference type="InterPro" id="IPR013087">
    <property type="entry name" value="Znf_C2H2_type"/>
</dbReference>
<dbReference type="InterPro" id="IPR051061">
    <property type="entry name" value="Zinc_finger_trans_reg"/>
</dbReference>
<accession>A0A6A6FCK1</accession>
<evidence type="ECO:0000313" key="4">
    <source>
        <dbReference type="EMBL" id="KAF2211180.1"/>
    </source>
</evidence>
<dbReference type="OrthoDB" id="654211at2759"/>
<dbReference type="SMART" id="SM00355">
    <property type="entry name" value="ZnF_C2H2"/>
    <property type="match status" value="3"/>
</dbReference>
<evidence type="ECO:0000259" key="3">
    <source>
        <dbReference type="PROSITE" id="PS50157"/>
    </source>
</evidence>
<sequence>MSCTDVPAAGLFESSCPTFRCVRPTLSVLAATRAAKPTSNVYHPIDAGYVLSDLARPHVKCCQHQDPPWLFIIPAAPQRLEEGPLTAEQPPLVLDQRLFQRQKPDYIIPDSLEMSSYYWQPTVSSDEQYYDFDCPSRVSTSAESQNAFAAFGAELYTVPYEQQPRTYAEYPQAYQHLQQPPQYQIQMPTPVEQRQQQWQPGMFAPDVTSAMGRASAFPQYTDVSDFDLSLGHQSEEASLGYLSPPTNRARASRAASVTESLASSAPSTQTDFSRAVSPSATEMSRWGKRNGDNSWSCAYPGCTSKSTFHRGCDLRKHYKRHTKSLFCRHEGCPQATEGGFSSKKDRARHEAKHNPTIVCEWDGCQRLFSRQDNMKDHVRRVHKRRVQ</sequence>
<dbReference type="GO" id="GO:0006357">
    <property type="term" value="P:regulation of transcription by RNA polymerase II"/>
    <property type="evidence" value="ECO:0007669"/>
    <property type="project" value="TreeGrafter"/>
</dbReference>
<keyword evidence="1" id="KW-0863">Zinc-finger</keyword>
<feature type="region of interest" description="Disordered" evidence="2">
    <location>
        <begin position="238"/>
        <end position="287"/>
    </location>
</feature>
<dbReference type="Proteomes" id="UP000799539">
    <property type="component" value="Unassembled WGS sequence"/>
</dbReference>
<dbReference type="PANTHER" id="PTHR46179:SF19">
    <property type="entry name" value="C2H2 FINGER DOMAIN TRANSCRIPTION FACTOR (EUROFUNG)-RELATED"/>
    <property type="match status" value="1"/>
</dbReference>
<protein>
    <recommendedName>
        <fullName evidence="3">C2H2-type domain-containing protein</fullName>
    </recommendedName>
</protein>
<dbReference type="SUPFAM" id="SSF57667">
    <property type="entry name" value="beta-beta-alpha zinc fingers"/>
    <property type="match status" value="1"/>
</dbReference>
<name>A0A6A6FCK1_9PEZI</name>
<evidence type="ECO:0000256" key="1">
    <source>
        <dbReference type="PROSITE-ProRule" id="PRU00042"/>
    </source>
</evidence>
<dbReference type="AlphaFoldDB" id="A0A6A6FCK1"/>
<organism evidence="4 5">
    <name type="scientific">Cercospora zeae-maydis SCOH1-5</name>
    <dbReference type="NCBI Taxonomy" id="717836"/>
    <lineage>
        <taxon>Eukaryota</taxon>
        <taxon>Fungi</taxon>
        <taxon>Dikarya</taxon>
        <taxon>Ascomycota</taxon>
        <taxon>Pezizomycotina</taxon>
        <taxon>Dothideomycetes</taxon>
        <taxon>Dothideomycetidae</taxon>
        <taxon>Mycosphaerellales</taxon>
        <taxon>Mycosphaerellaceae</taxon>
        <taxon>Cercospora</taxon>
    </lineage>
</organism>
<keyword evidence="1" id="KW-0862">Zinc</keyword>
<dbReference type="PROSITE" id="PS00028">
    <property type="entry name" value="ZINC_FINGER_C2H2_1"/>
    <property type="match status" value="1"/>
</dbReference>
<dbReference type="InterPro" id="IPR036236">
    <property type="entry name" value="Znf_C2H2_sf"/>
</dbReference>
<dbReference type="GO" id="GO:0005634">
    <property type="term" value="C:nucleus"/>
    <property type="evidence" value="ECO:0007669"/>
    <property type="project" value="TreeGrafter"/>
</dbReference>
<dbReference type="Gene3D" id="3.30.160.60">
    <property type="entry name" value="Classic Zinc Finger"/>
    <property type="match status" value="2"/>
</dbReference>
<evidence type="ECO:0000313" key="5">
    <source>
        <dbReference type="Proteomes" id="UP000799539"/>
    </source>
</evidence>
<dbReference type="GO" id="GO:0008270">
    <property type="term" value="F:zinc ion binding"/>
    <property type="evidence" value="ECO:0007669"/>
    <property type="project" value="UniProtKB-KW"/>
</dbReference>
<reference evidence="4" key="1">
    <citation type="journal article" date="2020" name="Stud. Mycol.">
        <title>101 Dothideomycetes genomes: a test case for predicting lifestyles and emergence of pathogens.</title>
        <authorList>
            <person name="Haridas S."/>
            <person name="Albert R."/>
            <person name="Binder M."/>
            <person name="Bloem J."/>
            <person name="Labutti K."/>
            <person name="Salamov A."/>
            <person name="Andreopoulos B."/>
            <person name="Baker S."/>
            <person name="Barry K."/>
            <person name="Bills G."/>
            <person name="Bluhm B."/>
            <person name="Cannon C."/>
            <person name="Castanera R."/>
            <person name="Culley D."/>
            <person name="Daum C."/>
            <person name="Ezra D."/>
            <person name="Gonzalez J."/>
            <person name="Henrissat B."/>
            <person name="Kuo A."/>
            <person name="Liang C."/>
            <person name="Lipzen A."/>
            <person name="Lutzoni F."/>
            <person name="Magnuson J."/>
            <person name="Mondo S."/>
            <person name="Nolan M."/>
            <person name="Ohm R."/>
            <person name="Pangilinan J."/>
            <person name="Park H.-J."/>
            <person name="Ramirez L."/>
            <person name="Alfaro M."/>
            <person name="Sun H."/>
            <person name="Tritt A."/>
            <person name="Yoshinaga Y."/>
            <person name="Zwiers L.-H."/>
            <person name="Turgeon B."/>
            <person name="Goodwin S."/>
            <person name="Spatafora J."/>
            <person name="Crous P."/>
            <person name="Grigoriev I."/>
        </authorList>
    </citation>
    <scope>NUCLEOTIDE SEQUENCE</scope>
    <source>
        <strain evidence="4">SCOH1-5</strain>
    </source>
</reference>
<dbReference type="EMBL" id="ML992678">
    <property type="protein sequence ID" value="KAF2211180.1"/>
    <property type="molecule type" value="Genomic_DNA"/>
</dbReference>
<evidence type="ECO:0000256" key="2">
    <source>
        <dbReference type="SAM" id="MobiDB-lite"/>
    </source>
</evidence>
<proteinExistence type="predicted"/>
<dbReference type="PROSITE" id="PS50157">
    <property type="entry name" value="ZINC_FINGER_C2H2_2"/>
    <property type="match status" value="1"/>
</dbReference>
<gene>
    <name evidence="4" type="ORF">CERZMDRAFT_98911</name>
</gene>
<dbReference type="PANTHER" id="PTHR46179">
    <property type="entry name" value="ZINC FINGER PROTEIN"/>
    <property type="match status" value="1"/>
</dbReference>
<keyword evidence="5" id="KW-1185">Reference proteome</keyword>
<feature type="compositionally biased region" description="Polar residues" evidence="2">
    <location>
        <begin position="255"/>
        <end position="282"/>
    </location>
</feature>
<feature type="domain" description="C2H2-type" evidence="3">
    <location>
        <begin position="357"/>
        <end position="387"/>
    </location>
</feature>